<dbReference type="InterPro" id="IPR016162">
    <property type="entry name" value="Ald_DH_N"/>
</dbReference>
<proteinExistence type="predicted"/>
<evidence type="ECO:0000313" key="3">
    <source>
        <dbReference type="Proteomes" id="UP000294933"/>
    </source>
</evidence>
<sequence length="102" mass="10960">MDIPQALLWINGQTRKANTNETFEVHNPLTKKLVSISASATSEDCKDAVEAAAHAFASWEQVNSAEGRTWRGTTIITTGTPGTPAAKAANSTHRFLLPPKIT</sequence>
<evidence type="ECO:0000313" key="2">
    <source>
        <dbReference type="EMBL" id="TDL13872.1"/>
    </source>
</evidence>
<reference evidence="2 3" key="1">
    <citation type="submission" date="2018-06" db="EMBL/GenBank/DDBJ databases">
        <title>A transcriptomic atlas of mushroom development highlights an independent origin of complex multicellularity.</title>
        <authorList>
            <consortium name="DOE Joint Genome Institute"/>
            <person name="Krizsan K."/>
            <person name="Almasi E."/>
            <person name="Merenyi Z."/>
            <person name="Sahu N."/>
            <person name="Viragh M."/>
            <person name="Koszo T."/>
            <person name="Mondo S."/>
            <person name="Kiss B."/>
            <person name="Balint B."/>
            <person name="Kues U."/>
            <person name="Barry K."/>
            <person name="Hegedus J.C."/>
            <person name="Henrissat B."/>
            <person name="Johnson J."/>
            <person name="Lipzen A."/>
            <person name="Ohm R."/>
            <person name="Nagy I."/>
            <person name="Pangilinan J."/>
            <person name="Yan J."/>
            <person name="Xiong Y."/>
            <person name="Grigoriev I.V."/>
            <person name="Hibbett D.S."/>
            <person name="Nagy L.G."/>
        </authorList>
    </citation>
    <scope>NUCLEOTIDE SEQUENCE [LARGE SCALE GENOMIC DNA]</scope>
    <source>
        <strain evidence="2 3">SZMC22713</strain>
    </source>
</reference>
<dbReference type="AlphaFoldDB" id="A0A4Y7PG95"/>
<dbReference type="InterPro" id="IPR015590">
    <property type="entry name" value="Aldehyde_DH_dom"/>
</dbReference>
<keyword evidence="3" id="KW-1185">Reference proteome</keyword>
<dbReference type="Gene3D" id="3.40.605.10">
    <property type="entry name" value="Aldehyde Dehydrogenase, Chain A, domain 1"/>
    <property type="match status" value="1"/>
</dbReference>
<dbReference type="VEuPathDB" id="FungiDB:BD410DRAFT_797466"/>
<organism evidence="2 3">
    <name type="scientific">Rickenella mellea</name>
    <dbReference type="NCBI Taxonomy" id="50990"/>
    <lineage>
        <taxon>Eukaryota</taxon>
        <taxon>Fungi</taxon>
        <taxon>Dikarya</taxon>
        <taxon>Basidiomycota</taxon>
        <taxon>Agaricomycotina</taxon>
        <taxon>Agaricomycetes</taxon>
        <taxon>Hymenochaetales</taxon>
        <taxon>Rickenellaceae</taxon>
        <taxon>Rickenella</taxon>
    </lineage>
</organism>
<dbReference type="Proteomes" id="UP000294933">
    <property type="component" value="Unassembled WGS sequence"/>
</dbReference>
<evidence type="ECO:0000259" key="1">
    <source>
        <dbReference type="Pfam" id="PF00171"/>
    </source>
</evidence>
<accession>A0A4Y7PG95</accession>
<feature type="non-terminal residue" evidence="2">
    <location>
        <position position="102"/>
    </location>
</feature>
<dbReference type="Pfam" id="PF00171">
    <property type="entry name" value="Aldedh"/>
    <property type="match status" value="1"/>
</dbReference>
<dbReference type="SUPFAM" id="SSF53720">
    <property type="entry name" value="ALDH-like"/>
    <property type="match status" value="1"/>
</dbReference>
<dbReference type="EMBL" id="ML170443">
    <property type="protein sequence ID" value="TDL13872.1"/>
    <property type="molecule type" value="Genomic_DNA"/>
</dbReference>
<dbReference type="InterPro" id="IPR016161">
    <property type="entry name" value="Ald_DH/histidinol_DH"/>
</dbReference>
<dbReference type="OrthoDB" id="310895at2759"/>
<name>A0A4Y7PG95_9AGAM</name>
<gene>
    <name evidence="2" type="ORF">BD410DRAFT_797466</name>
</gene>
<protein>
    <recommendedName>
        <fullName evidence="1">Aldehyde dehydrogenase domain-containing protein</fullName>
    </recommendedName>
</protein>
<dbReference type="GO" id="GO:0016491">
    <property type="term" value="F:oxidoreductase activity"/>
    <property type="evidence" value="ECO:0007669"/>
    <property type="project" value="InterPro"/>
</dbReference>
<feature type="domain" description="Aldehyde dehydrogenase" evidence="1">
    <location>
        <begin position="17"/>
        <end position="66"/>
    </location>
</feature>
<dbReference type="STRING" id="50990.A0A4Y7PG95"/>